<accession>A0A0D2DU44</accession>
<dbReference type="SUPFAM" id="SSF57667">
    <property type="entry name" value="beta-beta-alpha zinc fingers"/>
    <property type="match status" value="1"/>
</dbReference>
<dbReference type="Pfam" id="PF04082">
    <property type="entry name" value="Fungal_trans"/>
    <property type="match status" value="1"/>
</dbReference>
<dbReference type="HOGENOM" id="CLU_400077_0_0_1"/>
<evidence type="ECO:0000256" key="6">
    <source>
        <dbReference type="ARBA" id="ARBA00023242"/>
    </source>
</evidence>
<dbReference type="STRING" id="5601.A0A0D2DU44"/>
<dbReference type="InterPro" id="IPR051059">
    <property type="entry name" value="VerF-like"/>
</dbReference>
<dbReference type="GO" id="GO:0000785">
    <property type="term" value="C:chromatin"/>
    <property type="evidence" value="ECO:0007669"/>
    <property type="project" value="TreeGrafter"/>
</dbReference>
<feature type="compositionally biased region" description="Polar residues" evidence="8">
    <location>
        <begin position="120"/>
        <end position="130"/>
    </location>
</feature>
<comment type="subcellular location">
    <subcellularLocation>
        <location evidence="1">Nucleus</location>
    </subcellularLocation>
</comment>
<gene>
    <name evidence="10" type="ORF">PV04_07864</name>
</gene>
<evidence type="ECO:0000256" key="1">
    <source>
        <dbReference type="ARBA" id="ARBA00004123"/>
    </source>
</evidence>
<protein>
    <recommendedName>
        <fullName evidence="9">C2H2-type domain-containing protein</fullName>
    </recommendedName>
</protein>
<dbReference type="InterPro" id="IPR013087">
    <property type="entry name" value="Znf_C2H2_type"/>
</dbReference>
<evidence type="ECO:0000259" key="9">
    <source>
        <dbReference type="PROSITE" id="PS50157"/>
    </source>
</evidence>
<dbReference type="GO" id="GO:0000978">
    <property type="term" value="F:RNA polymerase II cis-regulatory region sequence-specific DNA binding"/>
    <property type="evidence" value="ECO:0007669"/>
    <property type="project" value="InterPro"/>
</dbReference>
<dbReference type="InterPro" id="IPR036236">
    <property type="entry name" value="Znf_C2H2_sf"/>
</dbReference>
<dbReference type="PANTHER" id="PTHR40626">
    <property type="entry name" value="MIP31509P"/>
    <property type="match status" value="1"/>
</dbReference>
<feature type="region of interest" description="Disordered" evidence="8">
    <location>
        <begin position="113"/>
        <end position="135"/>
    </location>
</feature>
<dbReference type="GO" id="GO:0008270">
    <property type="term" value="F:zinc ion binding"/>
    <property type="evidence" value="ECO:0007669"/>
    <property type="project" value="UniProtKB-KW"/>
</dbReference>
<feature type="domain" description="C2H2-type" evidence="9">
    <location>
        <begin position="88"/>
        <end position="116"/>
    </location>
</feature>
<keyword evidence="3" id="KW-0677">Repeat</keyword>
<dbReference type="AlphaFoldDB" id="A0A0D2DU44"/>
<dbReference type="CDD" id="cd12148">
    <property type="entry name" value="fungal_TF_MHR"/>
    <property type="match status" value="1"/>
</dbReference>
<dbReference type="PROSITE" id="PS00028">
    <property type="entry name" value="ZINC_FINGER_C2H2_1"/>
    <property type="match status" value="1"/>
</dbReference>
<keyword evidence="11" id="KW-1185">Reference proteome</keyword>
<keyword evidence="2" id="KW-0479">Metal-binding</keyword>
<dbReference type="GO" id="GO:0000981">
    <property type="term" value="F:DNA-binding transcription factor activity, RNA polymerase II-specific"/>
    <property type="evidence" value="ECO:0007669"/>
    <property type="project" value="InterPro"/>
</dbReference>
<dbReference type="EMBL" id="KN846960">
    <property type="protein sequence ID" value="KIW65622.1"/>
    <property type="molecule type" value="Genomic_DNA"/>
</dbReference>
<reference evidence="10 11" key="1">
    <citation type="submission" date="2015-01" db="EMBL/GenBank/DDBJ databases">
        <title>The Genome Sequence of Capronia semiimmersa CBS27337.</title>
        <authorList>
            <consortium name="The Broad Institute Genomics Platform"/>
            <person name="Cuomo C."/>
            <person name="de Hoog S."/>
            <person name="Gorbushina A."/>
            <person name="Stielow B."/>
            <person name="Teixiera M."/>
            <person name="Abouelleil A."/>
            <person name="Chapman S.B."/>
            <person name="Priest M."/>
            <person name="Young S.K."/>
            <person name="Wortman J."/>
            <person name="Nusbaum C."/>
            <person name="Birren B."/>
        </authorList>
    </citation>
    <scope>NUCLEOTIDE SEQUENCE [LARGE SCALE GENOMIC DNA]</scope>
    <source>
        <strain evidence="10 11">CBS 27337</strain>
    </source>
</reference>
<keyword evidence="4 7" id="KW-0863">Zinc-finger</keyword>
<keyword evidence="6" id="KW-0539">Nucleus</keyword>
<evidence type="ECO:0000256" key="7">
    <source>
        <dbReference type="PROSITE-ProRule" id="PRU00042"/>
    </source>
</evidence>
<evidence type="ECO:0000313" key="10">
    <source>
        <dbReference type="EMBL" id="KIW65622.1"/>
    </source>
</evidence>
<evidence type="ECO:0000256" key="8">
    <source>
        <dbReference type="SAM" id="MobiDB-lite"/>
    </source>
</evidence>
<evidence type="ECO:0000313" key="11">
    <source>
        <dbReference type="Proteomes" id="UP000054266"/>
    </source>
</evidence>
<dbReference type="InterPro" id="IPR007219">
    <property type="entry name" value="XnlR_reg_dom"/>
</dbReference>
<keyword evidence="5" id="KW-0862">Zinc</keyword>
<proteinExistence type="predicted"/>
<dbReference type="Gene3D" id="3.30.160.60">
    <property type="entry name" value="Classic Zinc Finger"/>
    <property type="match status" value="1"/>
</dbReference>
<dbReference type="PROSITE" id="PS50157">
    <property type="entry name" value="ZINC_FINGER_C2H2_2"/>
    <property type="match status" value="2"/>
</dbReference>
<name>A0A0D2DU44_9EURO</name>
<sequence length="765" mass="85354">MSGFPQSLTHSSLATSQKSAVMATGAVSAFPAAWAPLAEQLRFFKPRSNGVTRSQKERSYLCSVCGESFTRKEHCRRHELGHRWQRPHACPICGLTSARKDVISRHMRVLHRGAEKSADSQEAQGSSSDDCNFDLNGQMVQEHQPDDTNGGGTSGLARVQVIPEVLPSFPTLLNSQGAGAGANADTFELALDRGWKAPILDRVQAPAANAEATTRPQMDFQSLDDTLVQWPWEEPFYALPWSEDVAKNTTARQTDPDNGEYQSSGLFLGLIPSEIEQAKVNLQLFDVENRLGDFVFPTNFMVIRLVRGFFKHFAPHCPIVHPQTFSIGTIQAPLLLAVMMCGAVYLNEQEVSNRLYHAVLKLLSENENLVIAGQRDSGFQLWELQTRLLTCQYGLFGGDNRIQRQARLSFTRLHVLGQEASVEATKVSANDWTGWVFRESMIRCVAWTTVLRAVLLCNEDNAVLRSSNTDFDGTLPCSEELWSAGSIGWQNSPHVTTSSVVCFRQLLSGAPLDSTISPFGLLTLISVILSHICTLRLGRNTGTVAMPPPHEESLRLALHTWEEAWRTHPHATTVPDALQGPLMADALVVLNSAYYRLYANVQLNEMKALALLPVDQVSRSRIGKLYRLDNPPDLMKAIVRACRCLLVRVRLGLGYLLKTSCLNYPCYAPLAAYEGSLLMCWYLLGWHLSEIPGPEERVITTMMDEIVAESEYKYEKPIQRELLPIMIYRDMIRERWVWPATCNVLSNNLDGMITRLKPLLAGQAQ</sequence>
<dbReference type="Proteomes" id="UP000054266">
    <property type="component" value="Unassembled WGS sequence"/>
</dbReference>
<evidence type="ECO:0000256" key="4">
    <source>
        <dbReference type="ARBA" id="ARBA00022771"/>
    </source>
</evidence>
<dbReference type="SMART" id="SM00355">
    <property type="entry name" value="ZnF_C2H2"/>
    <property type="match status" value="2"/>
</dbReference>
<organism evidence="10 11">
    <name type="scientific">Phialophora macrospora</name>
    <dbReference type="NCBI Taxonomy" id="1851006"/>
    <lineage>
        <taxon>Eukaryota</taxon>
        <taxon>Fungi</taxon>
        <taxon>Dikarya</taxon>
        <taxon>Ascomycota</taxon>
        <taxon>Pezizomycotina</taxon>
        <taxon>Eurotiomycetes</taxon>
        <taxon>Chaetothyriomycetidae</taxon>
        <taxon>Chaetothyriales</taxon>
        <taxon>Herpotrichiellaceae</taxon>
        <taxon>Phialophora</taxon>
    </lineage>
</organism>
<dbReference type="GO" id="GO:0006351">
    <property type="term" value="P:DNA-templated transcription"/>
    <property type="evidence" value="ECO:0007669"/>
    <property type="project" value="InterPro"/>
</dbReference>
<evidence type="ECO:0000256" key="5">
    <source>
        <dbReference type="ARBA" id="ARBA00022833"/>
    </source>
</evidence>
<dbReference type="PANTHER" id="PTHR40626:SF13">
    <property type="entry name" value="RESPIRATION FACTOR 2-RELATED"/>
    <property type="match status" value="1"/>
</dbReference>
<evidence type="ECO:0000256" key="3">
    <source>
        <dbReference type="ARBA" id="ARBA00022737"/>
    </source>
</evidence>
<evidence type="ECO:0000256" key="2">
    <source>
        <dbReference type="ARBA" id="ARBA00022723"/>
    </source>
</evidence>
<feature type="domain" description="C2H2-type" evidence="9">
    <location>
        <begin position="60"/>
        <end position="87"/>
    </location>
</feature>
<dbReference type="GO" id="GO:0005634">
    <property type="term" value="C:nucleus"/>
    <property type="evidence" value="ECO:0007669"/>
    <property type="project" value="UniProtKB-SubCell"/>
</dbReference>